<evidence type="ECO:0000313" key="1">
    <source>
        <dbReference type="EMBL" id="KAF2471351.1"/>
    </source>
</evidence>
<name>A0ACB6QYT2_9PLEO</name>
<proteinExistence type="predicted"/>
<accession>A0ACB6QYT2</accession>
<gene>
    <name evidence="1" type="ORF">BDR25DRAFT_368174</name>
</gene>
<sequence>MRLLQLEDTDKFSLVEFIGDDVPRYAILSHTWGADNEEVTLKDIAKSTGKGKAGYAKIRFCAKQAAKDNLRYFWVDTCCTIQTHHRRQCPTKTVTYAAENGGRITNIKYKASLDKSCQTIDLTLCAVPNGSSIVRAIARYRDSNWSLNPISLGHKFLGEQGKPDSWVLLGYRYDDGALGLCNHKSLNAEWMNSSHSGAAGHGTDCSDDD</sequence>
<keyword evidence="2" id="KW-1185">Reference proteome</keyword>
<organism evidence="1 2">
    <name type="scientific">Lindgomyces ingoldianus</name>
    <dbReference type="NCBI Taxonomy" id="673940"/>
    <lineage>
        <taxon>Eukaryota</taxon>
        <taxon>Fungi</taxon>
        <taxon>Dikarya</taxon>
        <taxon>Ascomycota</taxon>
        <taxon>Pezizomycotina</taxon>
        <taxon>Dothideomycetes</taxon>
        <taxon>Pleosporomycetidae</taxon>
        <taxon>Pleosporales</taxon>
        <taxon>Lindgomycetaceae</taxon>
        <taxon>Lindgomyces</taxon>
    </lineage>
</organism>
<dbReference type="Proteomes" id="UP000799755">
    <property type="component" value="Unassembled WGS sequence"/>
</dbReference>
<comment type="caution">
    <text evidence="1">The sequence shown here is derived from an EMBL/GenBank/DDBJ whole genome shotgun (WGS) entry which is preliminary data.</text>
</comment>
<dbReference type="EMBL" id="MU003505">
    <property type="protein sequence ID" value="KAF2471351.1"/>
    <property type="molecule type" value="Genomic_DNA"/>
</dbReference>
<reference evidence="1" key="1">
    <citation type="journal article" date="2020" name="Stud. Mycol.">
        <title>101 Dothideomycetes genomes: a test case for predicting lifestyles and emergence of pathogens.</title>
        <authorList>
            <person name="Haridas S."/>
            <person name="Albert R."/>
            <person name="Binder M."/>
            <person name="Bloem J."/>
            <person name="Labutti K."/>
            <person name="Salamov A."/>
            <person name="Andreopoulos B."/>
            <person name="Baker S."/>
            <person name="Barry K."/>
            <person name="Bills G."/>
            <person name="Bluhm B."/>
            <person name="Cannon C."/>
            <person name="Castanera R."/>
            <person name="Culley D."/>
            <person name="Daum C."/>
            <person name="Ezra D."/>
            <person name="Gonzalez J."/>
            <person name="Henrissat B."/>
            <person name="Kuo A."/>
            <person name="Liang C."/>
            <person name="Lipzen A."/>
            <person name="Lutzoni F."/>
            <person name="Magnuson J."/>
            <person name="Mondo S."/>
            <person name="Nolan M."/>
            <person name="Ohm R."/>
            <person name="Pangilinan J."/>
            <person name="Park H.-J."/>
            <person name="Ramirez L."/>
            <person name="Alfaro M."/>
            <person name="Sun H."/>
            <person name="Tritt A."/>
            <person name="Yoshinaga Y."/>
            <person name="Zwiers L.-H."/>
            <person name="Turgeon B."/>
            <person name="Goodwin S."/>
            <person name="Spatafora J."/>
            <person name="Crous P."/>
            <person name="Grigoriev I."/>
        </authorList>
    </citation>
    <scope>NUCLEOTIDE SEQUENCE</scope>
    <source>
        <strain evidence="1">ATCC 200398</strain>
    </source>
</reference>
<protein>
    <submittedName>
        <fullName evidence="1">Uncharacterized protein</fullName>
    </submittedName>
</protein>
<evidence type="ECO:0000313" key="2">
    <source>
        <dbReference type="Proteomes" id="UP000799755"/>
    </source>
</evidence>